<dbReference type="OrthoDB" id="272235at2"/>
<evidence type="ECO:0000313" key="1">
    <source>
        <dbReference type="EMBL" id="PNS08499.1"/>
    </source>
</evidence>
<proteinExistence type="predicted"/>
<keyword evidence="2" id="KW-1185">Reference proteome</keyword>
<organism evidence="1 2">
    <name type="scientific">Solilutibacter silvestris</name>
    <dbReference type="NCBI Taxonomy" id="1645665"/>
    <lineage>
        <taxon>Bacteria</taxon>
        <taxon>Pseudomonadati</taxon>
        <taxon>Pseudomonadota</taxon>
        <taxon>Gammaproteobacteria</taxon>
        <taxon>Lysobacterales</taxon>
        <taxon>Lysobacteraceae</taxon>
        <taxon>Solilutibacter</taxon>
    </lineage>
</organism>
<dbReference type="Proteomes" id="UP000236220">
    <property type="component" value="Unassembled WGS sequence"/>
</dbReference>
<accession>A0A2K1Q0D4</accession>
<name>A0A2K1Q0D4_9GAMM</name>
<protein>
    <submittedName>
        <fullName evidence="1">Putative nucleoside-diphosphate-sugar epimerase</fullName>
    </submittedName>
</protein>
<reference evidence="1 2" key="1">
    <citation type="submission" date="2017-08" db="EMBL/GenBank/DDBJ databases">
        <title>Lysobacter sylvestris genome.</title>
        <authorList>
            <person name="Zhang D.-C."/>
            <person name="Albuquerque L."/>
            <person name="Franca L."/>
            <person name="Froufe H.J.C."/>
            <person name="Barroso C."/>
            <person name="Egas C."/>
            <person name="Da Costa M."/>
            <person name="Margesin R."/>
        </authorList>
    </citation>
    <scope>NUCLEOTIDE SEQUENCE [LARGE SCALE GENOMIC DNA]</scope>
    <source>
        <strain evidence="1 2">AM20-91</strain>
    </source>
</reference>
<sequence length="314" mass="33284">MTVLAMSDGRAGNVRQAQALADALNGQEAPHLRLDPATPWRWLAPRRLPAAGHGLGDGFAALLRNPPAIAVGCGRQAALATRVLRDVGTRTVQILDPRIDPRHWDLLVVPEHDALRGPNVLTLLGSLNPIDDAWLAEVRANQPRPPAWGGGALTAVMIGGPTSAVAMDTPDVAAFVRELVDEASAAGNGLVITTSGRTPRDWLPALRDAVARSSATLWSGDGDGPNPHAAMLAYADRIVCTPDSVNMLSEACATGASVEWLPFAVRGRIAAFLAALAARRRARPLGAAMVLDTTPLRETARIAGEVRRRLRELR</sequence>
<gene>
    <name evidence="1" type="ORF">Lysil_0128</name>
</gene>
<dbReference type="PANTHER" id="PTHR33986:SF15">
    <property type="entry name" value="MITOCHONDRIAL FISSION PROTEIN ELM1"/>
    <property type="match status" value="1"/>
</dbReference>
<dbReference type="AlphaFoldDB" id="A0A2K1Q0D4"/>
<dbReference type="EMBL" id="NPZB01000001">
    <property type="protein sequence ID" value="PNS08499.1"/>
    <property type="molecule type" value="Genomic_DNA"/>
</dbReference>
<dbReference type="PANTHER" id="PTHR33986">
    <property type="entry name" value="OS02G0535700 PROTEIN"/>
    <property type="match status" value="1"/>
</dbReference>
<dbReference type="InterPro" id="IPR009367">
    <property type="entry name" value="Elm1-like"/>
</dbReference>
<dbReference type="RefSeq" id="WP_103073673.1">
    <property type="nucleotide sequence ID" value="NZ_NPZB01000001.1"/>
</dbReference>
<dbReference type="Pfam" id="PF06258">
    <property type="entry name" value="Mito_fiss_Elm1"/>
    <property type="match status" value="1"/>
</dbReference>
<comment type="caution">
    <text evidence="1">The sequence shown here is derived from an EMBL/GenBank/DDBJ whole genome shotgun (WGS) entry which is preliminary data.</text>
</comment>
<evidence type="ECO:0000313" key="2">
    <source>
        <dbReference type="Proteomes" id="UP000236220"/>
    </source>
</evidence>